<sequence>MGSPRRPSGASRPWRTRRATTGAGTGTHACHWRSWWCTGQMWLCSQRTS</sequence>
<protein>
    <submittedName>
        <fullName evidence="2">Iso2</fullName>
    </submittedName>
</protein>
<organism evidence="2">
    <name type="scientific">Arundo donax</name>
    <name type="common">Giant reed</name>
    <name type="synonym">Donax arundinaceus</name>
    <dbReference type="NCBI Taxonomy" id="35708"/>
    <lineage>
        <taxon>Eukaryota</taxon>
        <taxon>Viridiplantae</taxon>
        <taxon>Streptophyta</taxon>
        <taxon>Embryophyta</taxon>
        <taxon>Tracheophyta</taxon>
        <taxon>Spermatophyta</taxon>
        <taxon>Magnoliopsida</taxon>
        <taxon>Liliopsida</taxon>
        <taxon>Poales</taxon>
        <taxon>Poaceae</taxon>
        <taxon>PACMAD clade</taxon>
        <taxon>Arundinoideae</taxon>
        <taxon>Arundineae</taxon>
        <taxon>Arundo</taxon>
    </lineage>
</organism>
<dbReference type="AlphaFoldDB" id="A0A0A9H673"/>
<dbReference type="EMBL" id="GBRH01191532">
    <property type="protein sequence ID" value="JAE06364.1"/>
    <property type="molecule type" value="Transcribed_RNA"/>
</dbReference>
<reference evidence="2" key="1">
    <citation type="submission" date="2014-09" db="EMBL/GenBank/DDBJ databases">
        <authorList>
            <person name="Magalhaes I.L.F."/>
            <person name="Oliveira U."/>
            <person name="Santos F.R."/>
            <person name="Vidigal T.H.D.A."/>
            <person name="Brescovit A.D."/>
            <person name="Santos A.J."/>
        </authorList>
    </citation>
    <scope>NUCLEOTIDE SEQUENCE</scope>
    <source>
        <tissue evidence="2">Shoot tissue taken approximately 20 cm above the soil surface</tissue>
    </source>
</reference>
<evidence type="ECO:0000256" key="1">
    <source>
        <dbReference type="SAM" id="MobiDB-lite"/>
    </source>
</evidence>
<accession>A0A0A9H673</accession>
<dbReference type="EMBL" id="GBRH01166597">
    <property type="protein sequence ID" value="JAE31299.1"/>
    <property type="molecule type" value="Transcribed_RNA"/>
</dbReference>
<evidence type="ECO:0000313" key="2">
    <source>
        <dbReference type="EMBL" id="JAE31299.1"/>
    </source>
</evidence>
<proteinExistence type="predicted"/>
<feature type="compositionally biased region" description="Low complexity" evidence="1">
    <location>
        <begin position="19"/>
        <end position="28"/>
    </location>
</feature>
<name>A0A0A9H673_ARUDO</name>
<reference evidence="2" key="2">
    <citation type="journal article" date="2015" name="Data Brief">
        <title>Shoot transcriptome of the giant reed, Arundo donax.</title>
        <authorList>
            <person name="Barrero R.A."/>
            <person name="Guerrero F.D."/>
            <person name="Moolhuijzen P."/>
            <person name="Goolsby J.A."/>
            <person name="Tidwell J."/>
            <person name="Bellgard S.E."/>
            <person name="Bellgard M.I."/>
        </authorList>
    </citation>
    <scope>NUCLEOTIDE SEQUENCE</scope>
    <source>
        <tissue evidence="2">Shoot tissue taken approximately 20 cm above the soil surface</tissue>
    </source>
</reference>
<feature type="region of interest" description="Disordered" evidence="1">
    <location>
        <begin position="1"/>
        <end position="28"/>
    </location>
</feature>